<evidence type="ECO:0008006" key="3">
    <source>
        <dbReference type="Google" id="ProtNLM"/>
    </source>
</evidence>
<dbReference type="GO" id="GO:0003676">
    <property type="term" value="F:nucleic acid binding"/>
    <property type="evidence" value="ECO:0007669"/>
    <property type="project" value="InterPro"/>
</dbReference>
<evidence type="ECO:0000313" key="1">
    <source>
        <dbReference type="EMBL" id="MBW0524843.1"/>
    </source>
</evidence>
<reference evidence="1" key="1">
    <citation type="submission" date="2021-03" db="EMBL/GenBank/DDBJ databases">
        <title>Draft genome sequence of rust myrtle Austropuccinia psidii MF-1, a brazilian biotype.</title>
        <authorList>
            <person name="Quecine M.C."/>
            <person name="Pachon D.M.R."/>
            <person name="Bonatelli M.L."/>
            <person name="Correr F.H."/>
            <person name="Franceschini L.M."/>
            <person name="Leite T.F."/>
            <person name="Margarido G.R.A."/>
            <person name="Almeida C.A."/>
            <person name="Ferrarezi J.A."/>
            <person name="Labate C.A."/>
        </authorList>
    </citation>
    <scope>NUCLEOTIDE SEQUENCE</scope>
    <source>
        <strain evidence="1">MF-1</strain>
    </source>
</reference>
<keyword evidence="2" id="KW-1185">Reference proteome</keyword>
<dbReference type="Gene3D" id="3.30.420.10">
    <property type="entry name" value="Ribonuclease H-like superfamily/Ribonuclease H"/>
    <property type="match status" value="1"/>
</dbReference>
<name>A0A9Q3I1R2_9BASI</name>
<comment type="caution">
    <text evidence="1">The sequence shown here is derived from an EMBL/GenBank/DDBJ whole genome shotgun (WGS) entry which is preliminary data.</text>
</comment>
<dbReference type="AlphaFoldDB" id="A0A9Q3I1R2"/>
<dbReference type="SUPFAM" id="SSF53098">
    <property type="entry name" value="Ribonuclease H-like"/>
    <property type="match status" value="1"/>
</dbReference>
<dbReference type="Proteomes" id="UP000765509">
    <property type="component" value="Unassembled WGS sequence"/>
</dbReference>
<dbReference type="EMBL" id="AVOT02031331">
    <property type="protein sequence ID" value="MBW0524843.1"/>
    <property type="molecule type" value="Genomic_DNA"/>
</dbReference>
<dbReference type="OrthoDB" id="3158924at2759"/>
<dbReference type="InterPro" id="IPR012337">
    <property type="entry name" value="RNaseH-like_sf"/>
</dbReference>
<evidence type="ECO:0000313" key="2">
    <source>
        <dbReference type="Proteomes" id="UP000765509"/>
    </source>
</evidence>
<protein>
    <recommendedName>
        <fullName evidence="3">Integrase catalytic domain-containing protein</fullName>
    </recommendedName>
</protein>
<sequence length="187" mass="21206">MSKGNKSTGKILGNTITIQEHGRTWEIFHRDWVTGLPPGGDKGYNACLVIADTCSENQIFLPCHKDDKAMDKDLLIWNRVVSWTGIFTNIISNREPKFTSALCTKLNQLFGKKLSFCTAYPSQTDTLAGRMIQALEDMVRIFCTYGLELKYCDIFTNYWCTLFPALELPYKKSINSITNQTSAILKK</sequence>
<gene>
    <name evidence="1" type="ORF">O181_064558</name>
</gene>
<proteinExistence type="predicted"/>
<organism evidence="1 2">
    <name type="scientific">Austropuccinia psidii MF-1</name>
    <dbReference type="NCBI Taxonomy" id="1389203"/>
    <lineage>
        <taxon>Eukaryota</taxon>
        <taxon>Fungi</taxon>
        <taxon>Dikarya</taxon>
        <taxon>Basidiomycota</taxon>
        <taxon>Pucciniomycotina</taxon>
        <taxon>Pucciniomycetes</taxon>
        <taxon>Pucciniales</taxon>
        <taxon>Sphaerophragmiaceae</taxon>
        <taxon>Austropuccinia</taxon>
    </lineage>
</organism>
<dbReference type="InterPro" id="IPR036397">
    <property type="entry name" value="RNaseH_sf"/>
</dbReference>
<accession>A0A9Q3I1R2</accession>